<sequence>MVLDKDQTRTHFTAPILTTDSSLWFSAYGPGWGYCAFALPAEVLCEGLGAADDSPKQLLLAFGLAQHRLRKTIAGKRLPGTGERIALSTADL</sequence>
<dbReference type="Proteomes" id="UP001558850">
    <property type="component" value="Unassembled WGS sequence"/>
</dbReference>
<gene>
    <name evidence="1" type="ORF">AB4Y32_32585</name>
</gene>
<name>A0ACC6UA69_9BURK</name>
<evidence type="ECO:0000313" key="1">
    <source>
        <dbReference type="EMBL" id="MEX3936457.1"/>
    </source>
</evidence>
<proteinExistence type="predicted"/>
<protein>
    <submittedName>
        <fullName evidence="1">Uncharacterized protein</fullName>
    </submittedName>
</protein>
<reference evidence="1" key="1">
    <citation type="submission" date="2024-07" db="EMBL/GenBank/DDBJ databases">
        <title>A survey of Mimosa microsymbionts across Brazilian biomes reveals a high diversity of Paraburkholderia nodulating endemic species, but also that Cupriavidus is common as a symbiont of widespread species.</title>
        <authorList>
            <person name="Rouws L."/>
            <person name="Barauna A."/>
            <person name="Beukes C."/>
            <person name="Rouws J.R.C."/>
            <person name="De Faria S.M."/>
            <person name="Gross E."/>
            <person name="Bueno Dos Reis Junior F."/>
            <person name="Simon M.F."/>
            <person name="Maluk M."/>
            <person name="Odee D.W."/>
            <person name="Kenicer G."/>
            <person name="Young J.P.W."/>
            <person name="Reis V.M."/>
            <person name="Zilli J."/>
            <person name="James E.K."/>
        </authorList>
    </citation>
    <scope>NUCLEOTIDE SEQUENCE</scope>
    <source>
        <strain evidence="1">EG181B</strain>
    </source>
</reference>
<comment type="caution">
    <text evidence="1">The sequence shown here is derived from an EMBL/GenBank/DDBJ whole genome shotgun (WGS) entry which is preliminary data.</text>
</comment>
<organism evidence="1 2">
    <name type="scientific">Paraburkholderia phymatum</name>
    <dbReference type="NCBI Taxonomy" id="148447"/>
    <lineage>
        <taxon>Bacteria</taxon>
        <taxon>Pseudomonadati</taxon>
        <taxon>Pseudomonadota</taxon>
        <taxon>Betaproteobacteria</taxon>
        <taxon>Burkholderiales</taxon>
        <taxon>Burkholderiaceae</taxon>
        <taxon>Paraburkholderia</taxon>
    </lineage>
</organism>
<evidence type="ECO:0000313" key="2">
    <source>
        <dbReference type="Proteomes" id="UP001558850"/>
    </source>
</evidence>
<keyword evidence="2" id="KW-1185">Reference proteome</keyword>
<dbReference type="EMBL" id="JBFRCH010000032">
    <property type="protein sequence ID" value="MEX3936457.1"/>
    <property type="molecule type" value="Genomic_DNA"/>
</dbReference>
<accession>A0ACC6UA69</accession>